<evidence type="ECO:0000313" key="4">
    <source>
        <dbReference type="Proteomes" id="UP000317894"/>
    </source>
</evidence>
<evidence type="ECO:0000256" key="1">
    <source>
        <dbReference type="ARBA" id="ARBA00010457"/>
    </source>
</evidence>
<comment type="caution">
    <text evidence="3">The sequence shown here is derived from an EMBL/GenBank/DDBJ whole genome shotgun (WGS) entry which is preliminary data.</text>
</comment>
<dbReference type="AlphaFoldDB" id="A0A552UHD3"/>
<comment type="similarity">
    <text evidence="1">Belongs to the Cu-Zn superoxide dismutase family.</text>
</comment>
<dbReference type="InterPro" id="IPR001424">
    <property type="entry name" value="SOD_Cu_Zn_dom"/>
</dbReference>
<accession>A0A552UHD3</accession>
<dbReference type="Pfam" id="PF00080">
    <property type="entry name" value="Sod_Cu"/>
    <property type="match status" value="1"/>
</dbReference>
<organism evidence="3 4">
    <name type="scientific">Glacieibacterium frigidum</name>
    <dbReference type="NCBI Taxonomy" id="2593303"/>
    <lineage>
        <taxon>Bacteria</taxon>
        <taxon>Pseudomonadati</taxon>
        <taxon>Pseudomonadota</taxon>
        <taxon>Alphaproteobacteria</taxon>
        <taxon>Sphingomonadales</taxon>
        <taxon>Sphingosinicellaceae</taxon>
        <taxon>Glacieibacterium</taxon>
    </lineage>
</organism>
<dbReference type="PANTHER" id="PTHR10003">
    <property type="entry name" value="SUPEROXIDE DISMUTASE CU-ZN -RELATED"/>
    <property type="match status" value="1"/>
</dbReference>
<evidence type="ECO:0000313" key="3">
    <source>
        <dbReference type="EMBL" id="TRW17622.1"/>
    </source>
</evidence>
<dbReference type="Gene3D" id="2.60.40.200">
    <property type="entry name" value="Superoxide dismutase, copper/zinc binding domain"/>
    <property type="match status" value="1"/>
</dbReference>
<evidence type="ECO:0000259" key="2">
    <source>
        <dbReference type="Pfam" id="PF00080"/>
    </source>
</evidence>
<protein>
    <submittedName>
        <fullName evidence="3">Superoxide dismutase family protein</fullName>
    </submittedName>
</protein>
<dbReference type="EMBL" id="VJWA01000001">
    <property type="protein sequence ID" value="TRW17622.1"/>
    <property type="molecule type" value="Genomic_DNA"/>
</dbReference>
<sequence length="181" mass="18512">MRAAFIVLPLLALAACQSSNSSSMGATRDMPPSQVRTVQLLGPNGELRGTASLEARPAGLRIAARVEGLAPGTYAIHYHRIGLCTAPTFDSAGPHFNPLTKQHGTENPMGPHMGDLPNIIVGASGKGEITHTVDGLMLTGGPNALLDADGAAVVLHAGPDDYKTDPSGNSGKRIACATLGA</sequence>
<dbReference type="InterPro" id="IPR036423">
    <property type="entry name" value="SOD-like_Cu/Zn_dom_sf"/>
</dbReference>
<dbReference type="GO" id="GO:0006801">
    <property type="term" value="P:superoxide metabolic process"/>
    <property type="evidence" value="ECO:0007669"/>
    <property type="project" value="InterPro"/>
</dbReference>
<dbReference type="GO" id="GO:0005507">
    <property type="term" value="F:copper ion binding"/>
    <property type="evidence" value="ECO:0007669"/>
    <property type="project" value="InterPro"/>
</dbReference>
<feature type="domain" description="Superoxide dismutase copper/zinc binding" evidence="2">
    <location>
        <begin position="48"/>
        <end position="178"/>
    </location>
</feature>
<dbReference type="PROSITE" id="PS51257">
    <property type="entry name" value="PROKAR_LIPOPROTEIN"/>
    <property type="match status" value="1"/>
</dbReference>
<gene>
    <name evidence="3" type="ORF">FMM06_05595</name>
</gene>
<reference evidence="3 4" key="1">
    <citation type="submission" date="2019-07" db="EMBL/GenBank/DDBJ databases">
        <title>Novel species isolated from glacier.</title>
        <authorList>
            <person name="Liu Q."/>
            <person name="Xin Y.-H."/>
        </authorList>
    </citation>
    <scope>NUCLEOTIDE SEQUENCE [LARGE SCALE GENOMIC DNA]</scope>
    <source>
        <strain evidence="3 4">LB1R16</strain>
    </source>
</reference>
<keyword evidence="4" id="KW-1185">Reference proteome</keyword>
<name>A0A552UHD3_9SPHN</name>
<dbReference type="SUPFAM" id="SSF49329">
    <property type="entry name" value="Cu,Zn superoxide dismutase-like"/>
    <property type="match status" value="1"/>
</dbReference>
<dbReference type="InterPro" id="IPR024134">
    <property type="entry name" value="SOD_Cu/Zn_/chaperone"/>
</dbReference>
<proteinExistence type="inferred from homology"/>
<dbReference type="RefSeq" id="WP_143555167.1">
    <property type="nucleotide sequence ID" value="NZ_VJWA01000001.1"/>
</dbReference>
<dbReference type="OrthoDB" id="5431326at2"/>
<dbReference type="CDD" id="cd00305">
    <property type="entry name" value="Cu-Zn_Superoxide_Dismutase"/>
    <property type="match status" value="1"/>
</dbReference>
<dbReference type="Proteomes" id="UP000317894">
    <property type="component" value="Unassembled WGS sequence"/>
</dbReference>